<evidence type="ECO:0000313" key="4">
    <source>
        <dbReference type="Proteomes" id="UP000700596"/>
    </source>
</evidence>
<dbReference type="SUPFAM" id="SSF63829">
    <property type="entry name" value="Calcium-dependent phosphotriesterase"/>
    <property type="match status" value="1"/>
</dbReference>
<evidence type="ECO:0000313" key="3">
    <source>
        <dbReference type="EMBL" id="KAH7116818.1"/>
    </source>
</evidence>
<dbReference type="Proteomes" id="UP000700596">
    <property type="component" value="Unassembled WGS sequence"/>
</dbReference>
<dbReference type="InterPro" id="IPR011042">
    <property type="entry name" value="6-blade_b-propeller_TolB-like"/>
</dbReference>
<keyword evidence="1" id="KW-0732">Signal</keyword>
<proteinExistence type="predicted"/>
<sequence length="301" mass="31473">MRLSCLFTILASATAVVSAVPLDKRQSTTQVYKFSGSPSSAEGIAARSNGQLLVSFFDKGELWTVDPATKKASKVASFTDATCTGAITEIAPDVFAVVAGQFSFGGGNKPGSWAIWKVDFTKATPVASVLKKIPESTFFNGLTTLNNDTILIGDAGKGAIWRLNVNTGAYSIAIQDTTMAPPSGQPMGLDGLRYVNGTIYFTNVFKNTFHKVAVDATGKATGSIATIWSGTMADDLWVTPDGTSYVATGSANKIQKVTSDNKISTIASISGSTAVTFGRTEADKNTLYITTGSGVIASIKV</sequence>
<reference evidence="3" key="1">
    <citation type="journal article" date="2021" name="Nat. Commun.">
        <title>Genetic determinants of endophytism in the Arabidopsis root mycobiome.</title>
        <authorList>
            <person name="Mesny F."/>
            <person name="Miyauchi S."/>
            <person name="Thiergart T."/>
            <person name="Pickel B."/>
            <person name="Atanasova L."/>
            <person name="Karlsson M."/>
            <person name="Huettel B."/>
            <person name="Barry K.W."/>
            <person name="Haridas S."/>
            <person name="Chen C."/>
            <person name="Bauer D."/>
            <person name="Andreopoulos W."/>
            <person name="Pangilinan J."/>
            <person name="LaButti K."/>
            <person name="Riley R."/>
            <person name="Lipzen A."/>
            <person name="Clum A."/>
            <person name="Drula E."/>
            <person name="Henrissat B."/>
            <person name="Kohler A."/>
            <person name="Grigoriev I.V."/>
            <person name="Martin F.M."/>
            <person name="Hacquard S."/>
        </authorList>
    </citation>
    <scope>NUCLEOTIDE SEQUENCE</scope>
    <source>
        <strain evidence="3">MPI-CAGE-CH-0243</strain>
    </source>
</reference>
<keyword evidence="4" id="KW-1185">Reference proteome</keyword>
<feature type="signal peptide" evidence="1">
    <location>
        <begin position="1"/>
        <end position="19"/>
    </location>
</feature>
<dbReference type="AlphaFoldDB" id="A0A9P9DCN6"/>
<dbReference type="InterPro" id="IPR052998">
    <property type="entry name" value="Hetero-Diels-Alderase-like"/>
</dbReference>
<dbReference type="EMBL" id="JAGMWT010000014">
    <property type="protein sequence ID" value="KAH7116818.1"/>
    <property type="molecule type" value="Genomic_DNA"/>
</dbReference>
<dbReference type="OrthoDB" id="9977941at2759"/>
<dbReference type="InterPro" id="IPR013658">
    <property type="entry name" value="SGL"/>
</dbReference>
<organism evidence="3 4">
    <name type="scientific">Dendryphion nanum</name>
    <dbReference type="NCBI Taxonomy" id="256645"/>
    <lineage>
        <taxon>Eukaryota</taxon>
        <taxon>Fungi</taxon>
        <taxon>Dikarya</taxon>
        <taxon>Ascomycota</taxon>
        <taxon>Pezizomycotina</taxon>
        <taxon>Dothideomycetes</taxon>
        <taxon>Pleosporomycetidae</taxon>
        <taxon>Pleosporales</taxon>
        <taxon>Torulaceae</taxon>
        <taxon>Dendryphion</taxon>
    </lineage>
</organism>
<dbReference type="PANTHER" id="PTHR42060">
    <property type="entry name" value="NHL REPEAT-CONTAINING PROTEIN-RELATED"/>
    <property type="match status" value="1"/>
</dbReference>
<feature type="domain" description="SMP-30/Gluconolactonase/LRE-like region" evidence="2">
    <location>
        <begin position="49"/>
        <end position="292"/>
    </location>
</feature>
<name>A0A9P9DCN6_9PLEO</name>
<accession>A0A9P9DCN6</accession>
<evidence type="ECO:0000259" key="2">
    <source>
        <dbReference type="Pfam" id="PF08450"/>
    </source>
</evidence>
<dbReference type="PANTHER" id="PTHR42060:SF1">
    <property type="entry name" value="NHL REPEAT-CONTAINING PROTEIN"/>
    <property type="match status" value="1"/>
</dbReference>
<protein>
    <recommendedName>
        <fullName evidence="2">SMP-30/Gluconolactonase/LRE-like region domain-containing protein</fullName>
    </recommendedName>
</protein>
<gene>
    <name evidence="3" type="ORF">B0J11DRAFT_592832</name>
</gene>
<comment type="caution">
    <text evidence="3">The sequence shown here is derived from an EMBL/GenBank/DDBJ whole genome shotgun (WGS) entry which is preliminary data.</text>
</comment>
<evidence type="ECO:0000256" key="1">
    <source>
        <dbReference type="SAM" id="SignalP"/>
    </source>
</evidence>
<dbReference type="Pfam" id="PF08450">
    <property type="entry name" value="SGL"/>
    <property type="match status" value="1"/>
</dbReference>
<dbReference type="Gene3D" id="2.120.10.30">
    <property type="entry name" value="TolB, C-terminal domain"/>
    <property type="match status" value="1"/>
</dbReference>
<feature type="chain" id="PRO_5040422214" description="SMP-30/Gluconolactonase/LRE-like region domain-containing protein" evidence="1">
    <location>
        <begin position="20"/>
        <end position="301"/>
    </location>
</feature>